<reference evidence="1 2" key="1">
    <citation type="journal article" date="2019" name="Genome Biol. Evol.">
        <title>Insights into the evolution of the New World diploid cottons (Gossypium, subgenus Houzingenia) based on genome sequencing.</title>
        <authorList>
            <person name="Grover C.E."/>
            <person name="Arick M.A. 2nd"/>
            <person name="Thrash A."/>
            <person name="Conover J.L."/>
            <person name="Sanders W.S."/>
            <person name="Peterson D.G."/>
            <person name="Frelichowski J.E."/>
            <person name="Scheffler J.A."/>
            <person name="Scheffler B.E."/>
            <person name="Wendel J.F."/>
        </authorList>
    </citation>
    <scope>NUCLEOTIDE SEQUENCE [LARGE SCALE GENOMIC DNA]</scope>
    <source>
        <strain evidence="1">185</strain>
        <tissue evidence="1">Leaf</tissue>
    </source>
</reference>
<dbReference type="Proteomes" id="UP000593577">
    <property type="component" value="Unassembled WGS sequence"/>
</dbReference>
<accession>A0A7J8YPZ8</accession>
<protein>
    <submittedName>
        <fullName evidence="1">Uncharacterized protein</fullName>
    </submittedName>
</protein>
<name>A0A7J8YPZ8_GOSAI</name>
<evidence type="ECO:0000313" key="1">
    <source>
        <dbReference type="EMBL" id="MBA0701666.1"/>
    </source>
</evidence>
<keyword evidence="2" id="KW-1185">Reference proteome</keyword>
<comment type="caution">
    <text evidence="1">The sequence shown here is derived from an EMBL/GenBank/DDBJ whole genome shotgun (WGS) entry which is preliminary data.</text>
</comment>
<sequence>MIGHGFCLQLKINKIRLQTVGQ</sequence>
<dbReference type="AlphaFoldDB" id="A0A7J8YPZ8"/>
<evidence type="ECO:0000313" key="2">
    <source>
        <dbReference type="Proteomes" id="UP000593577"/>
    </source>
</evidence>
<proteinExistence type="predicted"/>
<organism evidence="1 2">
    <name type="scientific">Gossypium aridum</name>
    <name type="common">American cotton</name>
    <name type="synonym">Erioxylum aridum</name>
    <dbReference type="NCBI Taxonomy" id="34290"/>
    <lineage>
        <taxon>Eukaryota</taxon>
        <taxon>Viridiplantae</taxon>
        <taxon>Streptophyta</taxon>
        <taxon>Embryophyta</taxon>
        <taxon>Tracheophyta</taxon>
        <taxon>Spermatophyta</taxon>
        <taxon>Magnoliopsida</taxon>
        <taxon>eudicotyledons</taxon>
        <taxon>Gunneridae</taxon>
        <taxon>Pentapetalae</taxon>
        <taxon>rosids</taxon>
        <taxon>malvids</taxon>
        <taxon>Malvales</taxon>
        <taxon>Malvaceae</taxon>
        <taxon>Malvoideae</taxon>
        <taxon>Gossypium</taxon>
    </lineage>
</organism>
<dbReference type="EMBL" id="JABFAA010323458">
    <property type="protein sequence ID" value="MBA0701666.1"/>
    <property type="molecule type" value="Genomic_DNA"/>
</dbReference>
<gene>
    <name evidence="1" type="ORF">Goari_026824</name>
</gene>